<organism evidence="2 3">
    <name type="scientific">Didymella glomerata</name>
    <dbReference type="NCBI Taxonomy" id="749621"/>
    <lineage>
        <taxon>Eukaryota</taxon>
        <taxon>Fungi</taxon>
        <taxon>Dikarya</taxon>
        <taxon>Ascomycota</taxon>
        <taxon>Pezizomycotina</taxon>
        <taxon>Dothideomycetes</taxon>
        <taxon>Pleosporomycetidae</taxon>
        <taxon>Pleosporales</taxon>
        <taxon>Pleosporineae</taxon>
        <taxon>Didymellaceae</taxon>
        <taxon>Didymella</taxon>
    </lineage>
</organism>
<comment type="caution">
    <text evidence="2">The sequence shown here is derived from an EMBL/GenBank/DDBJ whole genome shotgun (WGS) entry which is preliminary data.</text>
</comment>
<feature type="transmembrane region" description="Helical" evidence="1">
    <location>
        <begin position="21"/>
        <end position="42"/>
    </location>
</feature>
<keyword evidence="3" id="KW-1185">Reference proteome</keyword>
<keyword evidence="1" id="KW-0812">Transmembrane</keyword>
<reference evidence="2" key="1">
    <citation type="submission" date="2022-10" db="EMBL/GenBank/DDBJ databases">
        <title>Tapping the CABI collections for fungal endophytes: first genome assemblies for Collariella, Neodidymelliopsis, Ascochyta clinopodiicola, Didymella pomorum, Didymosphaeria variabile, Neocosmospora piperis and Neocucurbitaria cava.</title>
        <authorList>
            <person name="Hill R."/>
        </authorList>
    </citation>
    <scope>NUCLEOTIDE SEQUENCE</scope>
    <source>
        <strain evidence="2">IMI 360193</strain>
    </source>
</reference>
<accession>A0A9W8WXN9</accession>
<dbReference type="EMBL" id="JAPEUV010000059">
    <property type="protein sequence ID" value="KAJ4335592.1"/>
    <property type="molecule type" value="Genomic_DNA"/>
</dbReference>
<sequence>MSPEAPINAEDRKVGPIPLPVFIPMCIFTPSLLAIMGYFIYLQTVKKYKDKKQLAKQDEEAASGIVKEVGVTRGMEKQVRAFIDGGVEK</sequence>
<keyword evidence="1" id="KW-1133">Transmembrane helix</keyword>
<protein>
    <submittedName>
        <fullName evidence="2">Uncharacterized protein</fullName>
    </submittedName>
</protein>
<dbReference type="OrthoDB" id="3794851at2759"/>
<dbReference type="Proteomes" id="UP001140562">
    <property type="component" value="Unassembled WGS sequence"/>
</dbReference>
<evidence type="ECO:0000256" key="1">
    <source>
        <dbReference type="SAM" id="Phobius"/>
    </source>
</evidence>
<evidence type="ECO:0000313" key="2">
    <source>
        <dbReference type="EMBL" id="KAJ4335592.1"/>
    </source>
</evidence>
<name>A0A9W8WXN9_9PLEO</name>
<gene>
    <name evidence="2" type="ORF">N0V87_005986</name>
</gene>
<dbReference type="AlphaFoldDB" id="A0A9W8WXN9"/>
<keyword evidence="1" id="KW-0472">Membrane</keyword>
<proteinExistence type="predicted"/>
<evidence type="ECO:0000313" key="3">
    <source>
        <dbReference type="Proteomes" id="UP001140562"/>
    </source>
</evidence>